<comment type="function">
    <text evidence="9">Catalyzes the phosphorylation of ribose at O-5 in a reaction requiring ATP and magnesium. The resulting D-ribose-5-phosphate can then be used either for sythesis of nucleotides, histidine, and tryptophan, or as a component of the pentose phosphate pathway.</text>
</comment>
<dbReference type="PRINTS" id="PR00990">
    <property type="entry name" value="RIBOKINASE"/>
</dbReference>
<evidence type="ECO:0000256" key="6">
    <source>
        <dbReference type="ARBA" id="ARBA00022842"/>
    </source>
</evidence>
<evidence type="ECO:0000256" key="7">
    <source>
        <dbReference type="ARBA" id="ARBA00022958"/>
    </source>
</evidence>
<evidence type="ECO:0000256" key="8">
    <source>
        <dbReference type="ARBA" id="ARBA00023277"/>
    </source>
</evidence>
<keyword evidence="3 9" id="KW-0547">Nucleotide-binding</keyword>
<dbReference type="Proteomes" id="UP000565572">
    <property type="component" value="Unassembled WGS sequence"/>
</dbReference>
<reference evidence="11 12" key="1">
    <citation type="submission" date="2020-08" db="EMBL/GenBank/DDBJ databases">
        <title>Sequencing the genomes of 1000 actinobacteria strains.</title>
        <authorList>
            <person name="Klenk H.-P."/>
        </authorList>
    </citation>
    <scope>NUCLEOTIDE SEQUENCE [LARGE SCALE GENOMIC DNA]</scope>
    <source>
        <strain evidence="11 12">DSM 11053</strain>
    </source>
</reference>
<evidence type="ECO:0000313" key="12">
    <source>
        <dbReference type="Proteomes" id="UP000565572"/>
    </source>
</evidence>
<dbReference type="SUPFAM" id="SSF53613">
    <property type="entry name" value="Ribokinase-like"/>
    <property type="match status" value="1"/>
</dbReference>
<evidence type="ECO:0000259" key="10">
    <source>
        <dbReference type="Pfam" id="PF00294"/>
    </source>
</evidence>
<dbReference type="UniPathway" id="UPA00916">
    <property type="reaction ID" value="UER00889"/>
</dbReference>
<keyword evidence="4 9" id="KW-0418">Kinase</keyword>
<feature type="binding site" evidence="9">
    <location>
        <position position="263"/>
    </location>
    <ligand>
        <name>K(+)</name>
        <dbReference type="ChEBI" id="CHEBI:29103"/>
    </ligand>
</feature>
<proteinExistence type="inferred from homology"/>
<dbReference type="GO" id="GO:0005829">
    <property type="term" value="C:cytosol"/>
    <property type="evidence" value="ECO:0007669"/>
    <property type="project" value="TreeGrafter"/>
</dbReference>
<dbReference type="CDD" id="cd01174">
    <property type="entry name" value="ribokinase"/>
    <property type="match status" value="1"/>
</dbReference>
<keyword evidence="12" id="KW-1185">Reference proteome</keyword>
<feature type="active site" description="Proton acceptor" evidence="9">
    <location>
        <position position="267"/>
    </location>
</feature>
<gene>
    <name evidence="9" type="primary">rbsK</name>
    <name evidence="11" type="ORF">FHX39_003533</name>
</gene>
<dbReference type="HAMAP" id="MF_01987">
    <property type="entry name" value="Ribokinase"/>
    <property type="match status" value="1"/>
</dbReference>
<protein>
    <recommendedName>
        <fullName evidence="9">Ribokinase</fullName>
        <shortName evidence="9">RK</shortName>
        <ecNumber evidence="9">2.7.1.15</ecNumber>
    </recommendedName>
</protein>
<keyword evidence="1 9" id="KW-0808">Transferase</keyword>
<dbReference type="InterPro" id="IPR011877">
    <property type="entry name" value="Ribokinase"/>
</dbReference>
<keyword evidence="7 9" id="KW-0630">Potassium</keyword>
<dbReference type="GO" id="GO:0005524">
    <property type="term" value="F:ATP binding"/>
    <property type="evidence" value="ECO:0007669"/>
    <property type="project" value="UniProtKB-UniRule"/>
</dbReference>
<feature type="binding site" evidence="9">
    <location>
        <position position="155"/>
    </location>
    <ligand>
        <name>substrate</name>
    </ligand>
</feature>
<comment type="subunit">
    <text evidence="9">Homodimer.</text>
</comment>
<dbReference type="AlphaFoldDB" id="A0A7W5JYD3"/>
<feature type="binding site" evidence="9">
    <location>
        <position position="199"/>
    </location>
    <ligand>
        <name>ATP</name>
        <dbReference type="ChEBI" id="CHEBI:30616"/>
    </ligand>
</feature>
<dbReference type="EC" id="2.7.1.15" evidence="9"/>
<feature type="domain" description="Carbohydrate kinase PfkB" evidence="10">
    <location>
        <begin position="18"/>
        <end position="309"/>
    </location>
</feature>
<dbReference type="PANTHER" id="PTHR10584">
    <property type="entry name" value="SUGAR KINASE"/>
    <property type="match status" value="1"/>
</dbReference>
<dbReference type="PANTHER" id="PTHR10584:SF166">
    <property type="entry name" value="RIBOKINASE"/>
    <property type="match status" value="1"/>
</dbReference>
<feature type="binding site" evidence="9">
    <location>
        <position position="261"/>
    </location>
    <ligand>
        <name>K(+)</name>
        <dbReference type="ChEBI" id="CHEBI:29103"/>
    </ligand>
</feature>
<comment type="similarity">
    <text evidence="9">Belongs to the carbohydrate kinase PfkB family. Ribokinase subfamily.</text>
</comment>
<sequence length="320" mass="31894">MAAAAASAGRTAPGPGTVVVVGSINVDLTVSASPLPRPGETVSGTQFSTLLGGKGANQAVAAARAGARTLMVGAVGRDPFGAVALDALRADGVDVGWVEEVDGSTGVAHIRVDSRTGENSIVIVPEANGAVTAERVRAALTAAAPTSPVVLLQLETPLEVTVATASACADLGLRLSLDPAPATPLPEEIWAGVWLACPNETEAEVLTGTRVTDVRSAERAARWFLERGVHQVVITRGGRGTVVVGPSGTTEIPAFGVTPVDTTAAGDTFAGALGAAVAAGLPWPVALRRAAAAGALATTKPGASPSIPTAAEVDTFLKGR</sequence>
<comment type="caution">
    <text evidence="9">Lacks conserved residue(s) required for the propagation of feature annotation.</text>
</comment>
<feature type="binding site" evidence="9">
    <location>
        <position position="267"/>
    </location>
    <ligand>
        <name>substrate</name>
    </ligand>
</feature>
<comment type="subcellular location">
    <subcellularLocation>
        <location evidence="9">Cytoplasm</location>
    </subcellularLocation>
</comment>
<keyword evidence="2 9" id="KW-0479">Metal-binding</keyword>
<dbReference type="EMBL" id="JACHZG010000001">
    <property type="protein sequence ID" value="MBB3328589.1"/>
    <property type="molecule type" value="Genomic_DNA"/>
</dbReference>
<dbReference type="InterPro" id="IPR029056">
    <property type="entry name" value="Ribokinase-like"/>
</dbReference>
<evidence type="ECO:0000313" key="11">
    <source>
        <dbReference type="EMBL" id="MBB3328589.1"/>
    </source>
</evidence>
<comment type="caution">
    <text evidence="11">The sequence shown here is derived from an EMBL/GenBank/DDBJ whole genome shotgun (WGS) entry which is preliminary data.</text>
</comment>
<feature type="binding site" evidence="9">
    <location>
        <position position="300"/>
    </location>
    <ligand>
        <name>K(+)</name>
        <dbReference type="ChEBI" id="CHEBI:29103"/>
    </ligand>
</feature>
<dbReference type="Pfam" id="PF00294">
    <property type="entry name" value="PfkB"/>
    <property type="match status" value="1"/>
</dbReference>
<dbReference type="RefSeq" id="WP_183340545.1">
    <property type="nucleotide sequence ID" value="NZ_JACHZG010000001.1"/>
</dbReference>
<keyword evidence="5 9" id="KW-0067">ATP-binding</keyword>
<evidence type="ECO:0000256" key="5">
    <source>
        <dbReference type="ARBA" id="ARBA00022840"/>
    </source>
</evidence>
<name>A0A7W5JYD3_9ACTN</name>
<feature type="binding site" evidence="9">
    <location>
        <begin position="25"/>
        <end position="27"/>
    </location>
    <ligand>
        <name>substrate</name>
    </ligand>
</feature>
<feature type="binding site" evidence="9">
    <location>
        <begin position="235"/>
        <end position="240"/>
    </location>
    <ligand>
        <name>ATP</name>
        <dbReference type="ChEBI" id="CHEBI:30616"/>
    </ligand>
</feature>
<organism evidence="11 12">
    <name type="scientific">Microlunatus antarcticus</name>
    <dbReference type="NCBI Taxonomy" id="53388"/>
    <lineage>
        <taxon>Bacteria</taxon>
        <taxon>Bacillati</taxon>
        <taxon>Actinomycetota</taxon>
        <taxon>Actinomycetes</taxon>
        <taxon>Propionibacteriales</taxon>
        <taxon>Propionibacteriaceae</taxon>
        <taxon>Microlunatus</taxon>
    </lineage>
</organism>
<dbReference type="Gene3D" id="3.40.1190.20">
    <property type="match status" value="1"/>
</dbReference>
<evidence type="ECO:0000256" key="2">
    <source>
        <dbReference type="ARBA" id="ARBA00022723"/>
    </source>
</evidence>
<feature type="binding site" evidence="9">
    <location>
        <position position="306"/>
    </location>
    <ligand>
        <name>K(+)</name>
        <dbReference type="ChEBI" id="CHEBI:29103"/>
    </ligand>
</feature>
<evidence type="ECO:0000256" key="9">
    <source>
        <dbReference type="HAMAP-Rule" id="MF_01987"/>
    </source>
</evidence>
<comment type="catalytic activity">
    <reaction evidence="9">
        <text>D-ribose + ATP = D-ribose 5-phosphate + ADP + H(+)</text>
        <dbReference type="Rhea" id="RHEA:13697"/>
        <dbReference type="ChEBI" id="CHEBI:15378"/>
        <dbReference type="ChEBI" id="CHEBI:30616"/>
        <dbReference type="ChEBI" id="CHEBI:47013"/>
        <dbReference type="ChEBI" id="CHEBI:78346"/>
        <dbReference type="ChEBI" id="CHEBI:456216"/>
        <dbReference type="EC" id="2.7.1.15"/>
    </reaction>
</comment>
<keyword evidence="9" id="KW-0963">Cytoplasm</keyword>
<keyword evidence="8 9" id="KW-0119">Carbohydrate metabolism</keyword>
<feature type="binding site" evidence="9">
    <location>
        <position position="297"/>
    </location>
    <ligand>
        <name>K(+)</name>
        <dbReference type="ChEBI" id="CHEBI:29103"/>
    </ligand>
</feature>
<keyword evidence="6 9" id="KW-0460">Magnesium</keyword>
<dbReference type="GO" id="GO:0019303">
    <property type="term" value="P:D-ribose catabolic process"/>
    <property type="evidence" value="ECO:0007669"/>
    <property type="project" value="UniProtKB-UniRule"/>
</dbReference>
<feature type="binding site" evidence="9">
    <location>
        <begin position="53"/>
        <end position="57"/>
    </location>
    <ligand>
        <name>substrate</name>
    </ligand>
</feature>
<comment type="activity regulation">
    <text evidence="9">Activated by a monovalent cation that binds near, but not in, the active site. The most likely occupant of the site in vivo is potassium. Ion binding induces a conformational change that may alter substrate affinity.</text>
</comment>
<dbReference type="GO" id="GO:0004747">
    <property type="term" value="F:ribokinase activity"/>
    <property type="evidence" value="ECO:0007669"/>
    <property type="project" value="UniProtKB-UniRule"/>
</dbReference>
<comment type="cofactor">
    <cofactor evidence="9">
        <name>Mg(2+)</name>
        <dbReference type="ChEBI" id="CHEBI:18420"/>
    </cofactor>
    <text evidence="9">Requires a divalent cation, most likely magnesium in vivo, as an electrophilic catalyst to aid phosphoryl group transfer. It is the chelate of the metal and the nucleotide that is the actual substrate.</text>
</comment>
<dbReference type="InterPro" id="IPR011611">
    <property type="entry name" value="PfkB_dom"/>
</dbReference>
<dbReference type="GO" id="GO:0046872">
    <property type="term" value="F:metal ion binding"/>
    <property type="evidence" value="ECO:0007669"/>
    <property type="project" value="UniProtKB-KW"/>
</dbReference>
<dbReference type="InterPro" id="IPR002139">
    <property type="entry name" value="Ribo/fructo_kinase"/>
</dbReference>
<feature type="binding site" evidence="9">
    <location>
        <begin position="266"/>
        <end position="267"/>
    </location>
    <ligand>
        <name>ATP</name>
        <dbReference type="ChEBI" id="CHEBI:30616"/>
    </ligand>
</feature>
<evidence type="ECO:0000256" key="1">
    <source>
        <dbReference type="ARBA" id="ARBA00022679"/>
    </source>
</evidence>
<evidence type="ECO:0000256" key="3">
    <source>
        <dbReference type="ARBA" id="ARBA00022741"/>
    </source>
</evidence>
<accession>A0A7W5JYD3</accession>
<feature type="binding site" evidence="9">
    <location>
        <position position="302"/>
    </location>
    <ligand>
        <name>K(+)</name>
        <dbReference type="ChEBI" id="CHEBI:29103"/>
    </ligand>
</feature>
<comment type="pathway">
    <text evidence="9">Carbohydrate metabolism; D-ribose degradation; D-ribose 5-phosphate from beta-D-ribopyranose: step 2/2.</text>
</comment>
<evidence type="ECO:0000256" key="4">
    <source>
        <dbReference type="ARBA" id="ARBA00022777"/>
    </source>
</evidence>